<keyword evidence="2" id="KW-0456">Lyase</keyword>
<dbReference type="InterPro" id="IPR001874">
    <property type="entry name" value="DHquinase_II"/>
</dbReference>
<dbReference type="GO" id="GO:0003855">
    <property type="term" value="F:3-dehydroquinate dehydratase activity"/>
    <property type="evidence" value="ECO:0007669"/>
    <property type="project" value="UniProtKB-EC"/>
</dbReference>
<dbReference type="InterPro" id="IPR018509">
    <property type="entry name" value="DHquinase_II_CS"/>
</dbReference>
<protein>
    <recommendedName>
        <fullName evidence="1">3-dehydroquinate dehydratase</fullName>
        <ecNumber evidence="1">4.2.1.10</ecNumber>
    </recommendedName>
</protein>
<dbReference type="CDD" id="cd00466">
    <property type="entry name" value="DHQase_II"/>
    <property type="match status" value="1"/>
</dbReference>
<evidence type="ECO:0000256" key="2">
    <source>
        <dbReference type="ARBA" id="ARBA00023239"/>
    </source>
</evidence>
<dbReference type="SUPFAM" id="SSF52304">
    <property type="entry name" value="Type II 3-dehydroquinate dehydratase"/>
    <property type="match status" value="1"/>
</dbReference>
<dbReference type="NCBIfam" id="TIGR01088">
    <property type="entry name" value="aroQ"/>
    <property type="match status" value="1"/>
</dbReference>
<evidence type="ECO:0000256" key="1">
    <source>
        <dbReference type="ARBA" id="ARBA00012060"/>
    </source>
</evidence>
<gene>
    <name evidence="3" type="ORF">METZ01_LOCUS352382</name>
</gene>
<dbReference type="NCBIfam" id="NF003807">
    <property type="entry name" value="PRK05395.1-4"/>
    <property type="match status" value="1"/>
</dbReference>
<dbReference type="NCBIfam" id="NF003805">
    <property type="entry name" value="PRK05395.1-2"/>
    <property type="match status" value="1"/>
</dbReference>
<dbReference type="PANTHER" id="PTHR21272">
    <property type="entry name" value="CATABOLIC 3-DEHYDROQUINASE"/>
    <property type="match status" value="1"/>
</dbReference>
<dbReference type="NCBIfam" id="NF003806">
    <property type="entry name" value="PRK05395.1-3"/>
    <property type="match status" value="1"/>
</dbReference>
<dbReference type="InterPro" id="IPR036441">
    <property type="entry name" value="DHquinase_II_sf"/>
</dbReference>
<dbReference type="AlphaFoldDB" id="A0A382RRF7"/>
<dbReference type="Gene3D" id="3.40.50.9100">
    <property type="entry name" value="Dehydroquinase, class II"/>
    <property type="match status" value="1"/>
</dbReference>
<organism evidence="3">
    <name type="scientific">marine metagenome</name>
    <dbReference type="NCBI Taxonomy" id="408172"/>
    <lineage>
        <taxon>unclassified sequences</taxon>
        <taxon>metagenomes</taxon>
        <taxon>ecological metagenomes</taxon>
    </lineage>
</organism>
<dbReference type="PROSITE" id="PS01029">
    <property type="entry name" value="DEHYDROQUINASE_II"/>
    <property type="match status" value="1"/>
</dbReference>
<proteinExistence type="inferred from homology"/>
<dbReference type="PIRSF" id="PIRSF001399">
    <property type="entry name" value="DHquinase_II"/>
    <property type="match status" value="1"/>
</dbReference>
<dbReference type="PANTHER" id="PTHR21272:SF3">
    <property type="entry name" value="CATABOLIC 3-DEHYDROQUINASE"/>
    <property type="match status" value="1"/>
</dbReference>
<dbReference type="Pfam" id="PF01220">
    <property type="entry name" value="DHquinase_II"/>
    <property type="match status" value="1"/>
</dbReference>
<reference evidence="3" key="1">
    <citation type="submission" date="2018-05" db="EMBL/GenBank/DDBJ databases">
        <authorList>
            <person name="Lanie J.A."/>
            <person name="Ng W.-L."/>
            <person name="Kazmierczak K.M."/>
            <person name="Andrzejewski T.M."/>
            <person name="Davidsen T.M."/>
            <person name="Wayne K.J."/>
            <person name="Tettelin H."/>
            <person name="Glass J.I."/>
            <person name="Rusch D."/>
            <person name="Podicherti R."/>
            <person name="Tsui H.-C.T."/>
            <person name="Winkler M.E."/>
        </authorList>
    </citation>
    <scope>NUCLEOTIDE SEQUENCE</scope>
</reference>
<sequence>MKKKICILNGPNLNLLGEREPEIYGRSSLKDVEKSLNKIAKTNNLEIVFEQSNHEGELIELIQTASKESKGIIINPAGYTHTSIAIYDALLSSKLPIIEVHLSNIYKRENFRHISYVSKAADGIISGLGVEGYIFALKALINKI</sequence>
<dbReference type="EMBL" id="UINC01123210">
    <property type="protein sequence ID" value="SVC99528.1"/>
    <property type="molecule type" value="Genomic_DNA"/>
</dbReference>
<accession>A0A382RRF7</accession>
<evidence type="ECO:0000313" key="3">
    <source>
        <dbReference type="EMBL" id="SVC99528.1"/>
    </source>
</evidence>
<name>A0A382RRF7_9ZZZZ</name>
<dbReference type="GO" id="GO:0019631">
    <property type="term" value="P:quinate catabolic process"/>
    <property type="evidence" value="ECO:0007669"/>
    <property type="project" value="TreeGrafter"/>
</dbReference>
<dbReference type="EC" id="4.2.1.10" evidence="1"/>
<dbReference type="HAMAP" id="MF_00169">
    <property type="entry name" value="AroQ"/>
    <property type="match status" value="1"/>
</dbReference>